<sequence>MSKQFLIKNTMADMRNLCACELTELQDGYYSGIQLLGYYQAGDTPNPINYYLSSTTHPDDGGSVIAVGSIKLQTSKKSIDLSHFGAISDGDELTYSGTDNKQKILNALSYISKAKGHLTLNGKYFSSSFEITMSNLDIKITAGSYLIFKPSYTDGQDRSLKITGGASNINIDGYGAKFISPEDYPSGEWRHVVTLLNCTDVNISGIECIGGGGDGWNIGNDVENELPSRITLTDIKATKNRRNGISFINGHNVRIIRPICKDVRGTAPMAGIDIEANEKNIEEISGLRIIDPVTENNAVGLLFTMGNFTKEAAKSTDIIVTGHQSIKDDTGTYINGFGSANPWINKLSGYIKYQGSIVKSKNVGLSLSAWDIDKAPPLDIDVYIEDAGNGVVGSGAAQDLQRSPIVIFASYDATFDIGNFNINAKIRDTRTTPLHYTGVYLANDVKAIRNLNIRIDTDNRRTSAYDLFSYNGTTTGNIAFVKQPEYIASSLLSVANVCKTVGGRVIINTAGTQQIPLSSNWIGNILEFKQNIANSTNISCQNGDSMLIDGAKTNYLVLTEQDQSIKLLATKDGWQLIGGNFMRASTWPNRPTITSGTLLWFNKTDQKIVFWNGITWINLN</sequence>
<accession>A0ABX7CJ78</accession>
<evidence type="ECO:0000313" key="2">
    <source>
        <dbReference type="Proteomes" id="UP000595498"/>
    </source>
</evidence>
<dbReference type="Proteomes" id="UP000595498">
    <property type="component" value="Chromosome"/>
</dbReference>
<reference evidence="1 2" key="1">
    <citation type="submission" date="2021-01" db="EMBL/GenBank/DDBJ databases">
        <title>FDA dAtabase for Regulatory Grade micrObial Sequences (FDA-ARGOS): Supporting development and validation of Infectious Disease Dx tests.</title>
        <authorList>
            <person name="Sproer C."/>
            <person name="Gronow S."/>
            <person name="Severitt S."/>
            <person name="Schroder I."/>
            <person name="Tallon L."/>
            <person name="Sadzewicz L."/>
            <person name="Zhao X."/>
            <person name="Boylan J."/>
            <person name="Ott S."/>
            <person name="Bowen H."/>
            <person name="Vavikolanu K."/>
            <person name="Mehta A."/>
            <person name="Aluvathingal J."/>
            <person name="Nadendla S."/>
            <person name="Lowell S."/>
            <person name="Myers T."/>
            <person name="Yan Y."/>
            <person name="Sichtig H."/>
        </authorList>
    </citation>
    <scope>NUCLEOTIDE SEQUENCE [LARGE SCALE GENOMIC DNA]</scope>
    <source>
        <strain evidence="1 2">FDAARGOS_1141</strain>
    </source>
</reference>
<protein>
    <submittedName>
        <fullName evidence="1">Uncharacterized protein</fullName>
    </submittedName>
</protein>
<gene>
    <name evidence="1" type="ORF">I6I98_17755</name>
</gene>
<dbReference type="Gene3D" id="2.160.20.10">
    <property type="entry name" value="Single-stranded right-handed beta-helix, Pectin lyase-like"/>
    <property type="match status" value="1"/>
</dbReference>
<organism evidence="1 2">
    <name type="scientific">Sphingobacterium multivorum</name>
    <dbReference type="NCBI Taxonomy" id="28454"/>
    <lineage>
        <taxon>Bacteria</taxon>
        <taxon>Pseudomonadati</taxon>
        <taxon>Bacteroidota</taxon>
        <taxon>Sphingobacteriia</taxon>
        <taxon>Sphingobacteriales</taxon>
        <taxon>Sphingobacteriaceae</taxon>
        <taxon>Sphingobacterium</taxon>
    </lineage>
</organism>
<dbReference type="EMBL" id="CP068224">
    <property type="protein sequence ID" value="QQT52107.1"/>
    <property type="molecule type" value="Genomic_DNA"/>
</dbReference>
<name>A0ABX7CJ78_SPHMU</name>
<dbReference type="InterPro" id="IPR011050">
    <property type="entry name" value="Pectin_lyase_fold/virulence"/>
</dbReference>
<evidence type="ECO:0000313" key="1">
    <source>
        <dbReference type="EMBL" id="QQT52107.1"/>
    </source>
</evidence>
<proteinExistence type="predicted"/>
<keyword evidence="2" id="KW-1185">Reference proteome</keyword>
<dbReference type="SUPFAM" id="SSF51126">
    <property type="entry name" value="Pectin lyase-like"/>
    <property type="match status" value="1"/>
</dbReference>
<dbReference type="InterPro" id="IPR012334">
    <property type="entry name" value="Pectin_lyas_fold"/>
</dbReference>